<evidence type="ECO:0000256" key="1">
    <source>
        <dbReference type="SAM" id="MobiDB-lite"/>
    </source>
</evidence>
<feature type="region of interest" description="Disordered" evidence="1">
    <location>
        <begin position="297"/>
        <end position="320"/>
    </location>
</feature>
<dbReference type="InterPro" id="IPR000253">
    <property type="entry name" value="FHA_dom"/>
</dbReference>
<dbReference type="NCBIfam" id="TIGR02242">
    <property type="entry name" value="tail_TIGR02242"/>
    <property type="match status" value="1"/>
</dbReference>
<evidence type="ECO:0000313" key="3">
    <source>
        <dbReference type="EMBL" id="PTA67169.1"/>
    </source>
</evidence>
<dbReference type="Gene3D" id="2.60.200.20">
    <property type="match status" value="1"/>
</dbReference>
<dbReference type="OrthoDB" id="370073at2"/>
<dbReference type="AlphaFoldDB" id="A0A2T3W5L7"/>
<dbReference type="Proteomes" id="UP000240317">
    <property type="component" value="Unassembled WGS sequence"/>
</dbReference>
<dbReference type="SMART" id="SM00240">
    <property type="entry name" value="FHA"/>
    <property type="match status" value="1"/>
</dbReference>
<keyword evidence="4" id="KW-1185">Reference proteome</keyword>
<dbReference type="EMBL" id="PYSV01000014">
    <property type="protein sequence ID" value="PTA67169.1"/>
    <property type="molecule type" value="Genomic_DNA"/>
</dbReference>
<feature type="domain" description="FHA" evidence="2">
    <location>
        <begin position="22"/>
        <end position="72"/>
    </location>
</feature>
<gene>
    <name evidence="3" type="ORF">C8263_13810</name>
</gene>
<name>A0A2T3W5L7_9DEIO</name>
<dbReference type="PROSITE" id="PS50006">
    <property type="entry name" value="FHA_DOMAIN"/>
    <property type="match status" value="1"/>
</dbReference>
<dbReference type="InterPro" id="IPR008984">
    <property type="entry name" value="SMAD_FHA_dom_sf"/>
</dbReference>
<dbReference type="InterPro" id="IPR011748">
    <property type="entry name" value="Unchr_phage_tail-like"/>
</dbReference>
<protein>
    <submittedName>
        <fullName evidence="3">Phage tail protein</fullName>
    </submittedName>
</protein>
<proteinExistence type="predicted"/>
<dbReference type="Pfam" id="PF09684">
    <property type="entry name" value="Tail_P2_I"/>
    <property type="match status" value="1"/>
</dbReference>
<comment type="caution">
    <text evidence="3">The sequence shown here is derived from an EMBL/GenBank/DDBJ whole genome shotgun (WGS) entry which is preliminary data.</text>
</comment>
<reference evidence="3 4" key="1">
    <citation type="submission" date="2018-03" db="EMBL/GenBank/DDBJ databases">
        <title>Draft genome of Deinococcus sp. OD32.</title>
        <authorList>
            <person name="Wang X.-P."/>
            <person name="Du Z.-J."/>
        </authorList>
    </citation>
    <scope>NUCLEOTIDE SEQUENCE [LARGE SCALE GENOMIC DNA]</scope>
    <source>
        <strain evidence="3 4">OD32</strain>
    </source>
</reference>
<dbReference type="SUPFAM" id="SSF49879">
    <property type="entry name" value="SMAD/FHA domain"/>
    <property type="match status" value="1"/>
</dbReference>
<evidence type="ECO:0000313" key="4">
    <source>
        <dbReference type="Proteomes" id="UP000240317"/>
    </source>
</evidence>
<dbReference type="Pfam" id="PF00498">
    <property type="entry name" value="FHA"/>
    <property type="match status" value="1"/>
</dbReference>
<sequence length="320" mass="35624">MAQLQVRVRGEVLRVLTLSRQLSIGRTPDNGLPLRDPSVAIRHAEITAESGTLLLTDLTGGEGVTFVNGHRLSPNQPHRLEQGDEIQIGPFTLAFLADLSVRAEAARPSGRVDVQGELAARPARPPLPTFTAERPARDGMALYTEFLPPFFQESEFLGRYLKIFEALWEPMQRRQDSIELHFDPRVAPPQVLGWMAGWLGLPLDPHWPEGRQRAWMREAVTLYRWRGTRYGLSRALETVYGLTPVLREDTAQPHTLSVQLLDSLDGEDTASREAITHFIFTHAPAHVQVTVEFVAAPPAAPPLPDDPGPHRPVTQDPAHD</sequence>
<organism evidence="3 4">
    <name type="scientific">Deinococcus arcticus</name>
    <dbReference type="NCBI Taxonomy" id="2136176"/>
    <lineage>
        <taxon>Bacteria</taxon>
        <taxon>Thermotogati</taxon>
        <taxon>Deinococcota</taxon>
        <taxon>Deinococci</taxon>
        <taxon>Deinococcales</taxon>
        <taxon>Deinococcaceae</taxon>
        <taxon>Deinococcus</taxon>
    </lineage>
</organism>
<dbReference type="RefSeq" id="WP_107138727.1">
    <property type="nucleotide sequence ID" value="NZ_PYSV01000014.1"/>
</dbReference>
<dbReference type="InterPro" id="IPR006521">
    <property type="entry name" value="Tail_protein_I"/>
</dbReference>
<accession>A0A2T3W5L7</accession>
<dbReference type="CDD" id="cd00060">
    <property type="entry name" value="FHA"/>
    <property type="match status" value="1"/>
</dbReference>
<evidence type="ECO:0000259" key="2">
    <source>
        <dbReference type="PROSITE" id="PS50006"/>
    </source>
</evidence>